<dbReference type="EMBL" id="UINC01032430">
    <property type="protein sequence ID" value="SVB20079.1"/>
    <property type="molecule type" value="Genomic_DNA"/>
</dbReference>
<sequence length="49" mass="5336">MAKKLSGQAFVVTGTLQGYSRAKAKKEIEALCGKISVWNDCYTPLNTKS</sequence>
<evidence type="ECO:0000313" key="1">
    <source>
        <dbReference type="EMBL" id="SVB20079.1"/>
    </source>
</evidence>
<dbReference type="InterPro" id="IPR036420">
    <property type="entry name" value="BRCT_dom_sf"/>
</dbReference>
<dbReference type="AlphaFoldDB" id="A0A382C2J8"/>
<proteinExistence type="predicted"/>
<name>A0A382C2J8_9ZZZZ</name>
<organism evidence="1">
    <name type="scientific">marine metagenome</name>
    <dbReference type="NCBI Taxonomy" id="408172"/>
    <lineage>
        <taxon>unclassified sequences</taxon>
        <taxon>metagenomes</taxon>
        <taxon>ecological metagenomes</taxon>
    </lineage>
</organism>
<reference evidence="1" key="1">
    <citation type="submission" date="2018-05" db="EMBL/GenBank/DDBJ databases">
        <authorList>
            <person name="Lanie J.A."/>
            <person name="Ng W.-L."/>
            <person name="Kazmierczak K.M."/>
            <person name="Andrzejewski T.M."/>
            <person name="Davidsen T.M."/>
            <person name="Wayne K.J."/>
            <person name="Tettelin H."/>
            <person name="Glass J.I."/>
            <person name="Rusch D."/>
            <person name="Podicherti R."/>
            <person name="Tsui H.-C.T."/>
            <person name="Winkler M.E."/>
        </authorList>
    </citation>
    <scope>NUCLEOTIDE SEQUENCE</scope>
</reference>
<dbReference type="Gene3D" id="3.40.50.10190">
    <property type="entry name" value="BRCT domain"/>
    <property type="match status" value="1"/>
</dbReference>
<gene>
    <name evidence="1" type="ORF">METZ01_LOCUS172933</name>
</gene>
<protein>
    <recommendedName>
        <fullName evidence="2">BRCT domain-containing protein</fullName>
    </recommendedName>
</protein>
<accession>A0A382C2J8</accession>
<evidence type="ECO:0008006" key="2">
    <source>
        <dbReference type="Google" id="ProtNLM"/>
    </source>
</evidence>